<organism evidence="2 3">
    <name type="scientific">Roseimaritima ulvae</name>
    <dbReference type="NCBI Taxonomy" id="980254"/>
    <lineage>
        <taxon>Bacteria</taxon>
        <taxon>Pseudomonadati</taxon>
        <taxon>Planctomycetota</taxon>
        <taxon>Planctomycetia</taxon>
        <taxon>Pirellulales</taxon>
        <taxon>Pirellulaceae</taxon>
        <taxon>Roseimaritima</taxon>
    </lineage>
</organism>
<gene>
    <name evidence="2" type="primary">yhdN_2</name>
    <name evidence="2" type="ORF">UC8_11530</name>
</gene>
<dbReference type="SUPFAM" id="SSF51430">
    <property type="entry name" value="NAD(P)-linked oxidoreductase"/>
    <property type="match status" value="1"/>
</dbReference>
<evidence type="ECO:0000259" key="1">
    <source>
        <dbReference type="Pfam" id="PF00248"/>
    </source>
</evidence>
<dbReference type="CDD" id="cd19086">
    <property type="entry name" value="AKR_AKR11C1"/>
    <property type="match status" value="1"/>
</dbReference>
<keyword evidence="2" id="KW-0560">Oxidoreductase</keyword>
<feature type="domain" description="NADP-dependent oxidoreductase" evidence="1">
    <location>
        <begin position="15"/>
        <end position="312"/>
    </location>
</feature>
<dbReference type="PANTHER" id="PTHR43312:SF1">
    <property type="entry name" value="NADP-DEPENDENT OXIDOREDUCTASE DOMAIN-CONTAINING PROTEIN"/>
    <property type="match status" value="1"/>
</dbReference>
<evidence type="ECO:0000313" key="3">
    <source>
        <dbReference type="Proteomes" id="UP000325286"/>
    </source>
</evidence>
<dbReference type="PANTHER" id="PTHR43312">
    <property type="entry name" value="D-THREO-ALDOSE 1-DEHYDROGENASE"/>
    <property type="match status" value="1"/>
</dbReference>
<dbReference type="InterPro" id="IPR053135">
    <property type="entry name" value="AKR2_Oxidoreductase"/>
</dbReference>
<proteinExistence type="predicted"/>
<dbReference type="OrthoDB" id="9804790at2"/>
<dbReference type="EMBL" id="CP042914">
    <property type="protein sequence ID" value="QEG39192.1"/>
    <property type="molecule type" value="Genomic_DNA"/>
</dbReference>
<evidence type="ECO:0000313" key="2">
    <source>
        <dbReference type="EMBL" id="QEG39192.1"/>
    </source>
</evidence>
<reference evidence="2 3" key="1">
    <citation type="submission" date="2019-08" db="EMBL/GenBank/DDBJ databases">
        <title>Deep-cultivation of Planctomycetes and their phenomic and genomic characterization uncovers novel biology.</title>
        <authorList>
            <person name="Wiegand S."/>
            <person name="Jogler M."/>
            <person name="Boedeker C."/>
            <person name="Pinto D."/>
            <person name="Vollmers J."/>
            <person name="Rivas-Marin E."/>
            <person name="Kohn T."/>
            <person name="Peeters S.H."/>
            <person name="Heuer A."/>
            <person name="Rast P."/>
            <person name="Oberbeckmann S."/>
            <person name="Bunk B."/>
            <person name="Jeske O."/>
            <person name="Meyerdierks A."/>
            <person name="Storesund J.E."/>
            <person name="Kallscheuer N."/>
            <person name="Luecker S."/>
            <person name="Lage O.M."/>
            <person name="Pohl T."/>
            <person name="Merkel B.J."/>
            <person name="Hornburger P."/>
            <person name="Mueller R.-W."/>
            <person name="Bruemmer F."/>
            <person name="Labrenz M."/>
            <person name="Spormann A.M."/>
            <person name="Op den Camp H."/>
            <person name="Overmann J."/>
            <person name="Amann R."/>
            <person name="Jetten M.S.M."/>
            <person name="Mascher T."/>
            <person name="Medema M.H."/>
            <person name="Devos D.P."/>
            <person name="Kaster A.-K."/>
            <person name="Ovreas L."/>
            <person name="Rohde M."/>
            <person name="Galperin M.Y."/>
            <person name="Jogler C."/>
        </authorList>
    </citation>
    <scope>NUCLEOTIDE SEQUENCE [LARGE SCALE GENOMIC DNA]</scope>
    <source>
        <strain evidence="2 3">UC8</strain>
    </source>
</reference>
<dbReference type="GO" id="GO:0016491">
    <property type="term" value="F:oxidoreductase activity"/>
    <property type="evidence" value="ECO:0007669"/>
    <property type="project" value="UniProtKB-KW"/>
</dbReference>
<dbReference type="KEGG" id="rul:UC8_11530"/>
<dbReference type="Gene3D" id="3.20.20.100">
    <property type="entry name" value="NADP-dependent oxidoreductase domain"/>
    <property type="match status" value="1"/>
</dbReference>
<protein>
    <submittedName>
        <fullName evidence="2">General stress protein 69</fullName>
        <ecNumber evidence="2">1.1.1.-</ecNumber>
    </submittedName>
</protein>
<keyword evidence="3" id="KW-1185">Reference proteome</keyword>
<dbReference type="AlphaFoldDB" id="A0A5B9QMV1"/>
<dbReference type="Pfam" id="PF00248">
    <property type="entry name" value="Aldo_ket_red"/>
    <property type="match status" value="1"/>
</dbReference>
<dbReference type="RefSeq" id="WP_068138943.1">
    <property type="nucleotide sequence ID" value="NZ_CP042914.1"/>
</dbReference>
<dbReference type="InterPro" id="IPR036812">
    <property type="entry name" value="NAD(P)_OxRdtase_dom_sf"/>
</dbReference>
<name>A0A5B9QMV1_9BACT</name>
<sequence length="324" mass="35668">MKTRTLGNSGRSVSEIGLGCWQLGADWGHVSEPQAMQILETAWEHGVTFFDTADVYGSGRSEQLIGRFIPQHRDEIFVATKVGRQNYPGPYTEELLKRHISDSIERLGVDSLDLVQLHCVPSEVMAAGDIFDWLREFKRDGLIKTFGASVESMDEAVGILDQPELTSLQIIFNIFRQKPITALFDQALARGVGIIVRLPLASGLLAGKFTTETTFADDDHRNYNRNGDAFNVGETFAGLPFETGVALADQIKTRVPTGMTMAQFSQRWILDHPAVTTVITGASKPSQVADNTAVSDLDRLSDQTHQQLAALYASSIKAHIRGVY</sequence>
<dbReference type="Proteomes" id="UP000325286">
    <property type="component" value="Chromosome"/>
</dbReference>
<accession>A0A5B9QMV1</accession>
<dbReference type="EC" id="1.1.1.-" evidence="2"/>
<dbReference type="InterPro" id="IPR023210">
    <property type="entry name" value="NADP_OxRdtase_dom"/>
</dbReference>